<dbReference type="InterPro" id="IPR001229">
    <property type="entry name" value="Jacalin-like_lectin_dom"/>
</dbReference>
<evidence type="ECO:0000256" key="1">
    <source>
        <dbReference type="SAM" id="SignalP"/>
    </source>
</evidence>
<dbReference type="Proteomes" id="UP000708148">
    <property type="component" value="Unassembled WGS sequence"/>
</dbReference>
<protein>
    <recommendedName>
        <fullName evidence="2">Jacalin-type lectin domain-containing protein</fullName>
    </recommendedName>
</protein>
<gene>
    <name evidence="3" type="ORF">OSTQU699_LOCUS4602</name>
</gene>
<dbReference type="Gene3D" id="2.170.15.10">
    <property type="entry name" value="Proaerolysin, chain A, domain 3"/>
    <property type="match status" value="1"/>
</dbReference>
<dbReference type="SUPFAM" id="SSF51101">
    <property type="entry name" value="Mannose-binding lectins"/>
    <property type="match status" value="1"/>
</dbReference>
<accession>A0A8S1IZL8</accession>
<keyword evidence="1" id="KW-0732">Signal</keyword>
<dbReference type="AlphaFoldDB" id="A0A8S1IZL8"/>
<dbReference type="InterPro" id="IPR036404">
    <property type="entry name" value="Jacalin-like_lectin_dom_sf"/>
</dbReference>
<keyword evidence="4" id="KW-1185">Reference proteome</keyword>
<feature type="signal peptide" evidence="1">
    <location>
        <begin position="1"/>
        <end position="29"/>
    </location>
</feature>
<reference evidence="3" key="1">
    <citation type="submission" date="2020-12" db="EMBL/GenBank/DDBJ databases">
        <authorList>
            <person name="Iha C."/>
        </authorList>
    </citation>
    <scope>NUCLEOTIDE SEQUENCE</scope>
</reference>
<dbReference type="Pfam" id="PF01419">
    <property type="entry name" value="Jacalin"/>
    <property type="match status" value="1"/>
</dbReference>
<evidence type="ECO:0000313" key="3">
    <source>
        <dbReference type="EMBL" id="CAD7699243.1"/>
    </source>
</evidence>
<name>A0A8S1IZL8_9CHLO</name>
<feature type="domain" description="Jacalin-type lectin" evidence="2">
    <location>
        <begin position="80"/>
        <end position="206"/>
    </location>
</feature>
<evidence type="ECO:0000259" key="2">
    <source>
        <dbReference type="Pfam" id="PF01419"/>
    </source>
</evidence>
<proteinExistence type="predicted"/>
<comment type="caution">
    <text evidence="3">The sequence shown here is derived from an EMBL/GenBank/DDBJ whole genome shotgun (WGS) entry which is preliminary data.</text>
</comment>
<dbReference type="OrthoDB" id="4758433at2759"/>
<evidence type="ECO:0000313" key="4">
    <source>
        <dbReference type="Proteomes" id="UP000708148"/>
    </source>
</evidence>
<feature type="chain" id="PRO_5035931298" description="Jacalin-type lectin domain-containing protein" evidence="1">
    <location>
        <begin position="30"/>
        <end position="437"/>
    </location>
</feature>
<dbReference type="Gene3D" id="2.100.10.30">
    <property type="entry name" value="Jacalin-like lectin domain"/>
    <property type="match status" value="1"/>
</dbReference>
<dbReference type="EMBL" id="CAJHUC010000977">
    <property type="protein sequence ID" value="CAD7699243.1"/>
    <property type="molecule type" value="Genomic_DNA"/>
</dbReference>
<organism evidence="3 4">
    <name type="scientific">Ostreobium quekettii</name>
    <dbReference type="NCBI Taxonomy" id="121088"/>
    <lineage>
        <taxon>Eukaryota</taxon>
        <taxon>Viridiplantae</taxon>
        <taxon>Chlorophyta</taxon>
        <taxon>core chlorophytes</taxon>
        <taxon>Ulvophyceae</taxon>
        <taxon>TCBD clade</taxon>
        <taxon>Bryopsidales</taxon>
        <taxon>Ostreobineae</taxon>
        <taxon>Ostreobiaceae</taxon>
        <taxon>Ostreobium</taxon>
    </lineage>
</organism>
<sequence>MAGRWRRPGSASAMILVFAALLLAPACRGARHLLGRGASVEISINGTSTARVGHPAANAGWTVNPFMVVGSGSGKAAFYWAPGQGALVSGIDVWAGVDGVNGIAVTFTAGKFTEGSTGLFGSKVGAHSGLVLSAGEKITEMTLWDNGLPSPRWAFGAMKIVTDAGQTFDAGVAPSHRGQAYVLDVGSGFVVGVSGHYGSSVNAFGACFLKPVISASLEVDAYPTLQDHSPAGGKAQSVLATVTYSNFGDEEQHVRMTGAPTLPAKHLWTCDASEVLGVDVPIRAGVPRVVETDGVPSNWTVTDAVDRSSDGDEEEVERVYDLPLTVGPHSSVDAKATLAEIDLDIGFTGRVGVIVDGGAKWTYRTSGRYQGLAYAFTVSLGNVTPLDGEPAFVGGSKIGGALAEEPAVKDVDSHLKGSEEMDREVWEWKGVGGFDEI</sequence>